<dbReference type="InterPro" id="IPR000916">
    <property type="entry name" value="Bet_v_I/MLP"/>
</dbReference>
<dbReference type="GO" id="GO:0005737">
    <property type="term" value="C:cytoplasm"/>
    <property type="evidence" value="ECO:0007669"/>
    <property type="project" value="TreeGrafter"/>
</dbReference>
<evidence type="ECO:0000313" key="4">
    <source>
        <dbReference type="Proteomes" id="UP001417504"/>
    </source>
</evidence>
<accession>A0AAP0PB94</accession>
<dbReference type="GO" id="GO:0009738">
    <property type="term" value="P:abscisic acid-activated signaling pathway"/>
    <property type="evidence" value="ECO:0007669"/>
    <property type="project" value="InterPro"/>
</dbReference>
<dbReference type="PRINTS" id="PR00634">
    <property type="entry name" value="BETALLERGEN"/>
</dbReference>
<dbReference type="PANTHER" id="PTHR31213:SF201">
    <property type="entry name" value="OS03G0300400 PROTEIN"/>
    <property type="match status" value="1"/>
</dbReference>
<name>A0AAP0PB94_9MAGN</name>
<keyword evidence="4" id="KW-1185">Reference proteome</keyword>
<dbReference type="GO" id="GO:0005634">
    <property type="term" value="C:nucleus"/>
    <property type="evidence" value="ECO:0007669"/>
    <property type="project" value="TreeGrafter"/>
</dbReference>
<dbReference type="FunFam" id="3.30.530.20:FF:000007">
    <property type="entry name" value="Major pollen allergen Bet v 1-A"/>
    <property type="match status" value="1"/>
</dbReference>
<organism evidence="3 4">
    <name type="scientific">Stephania japonica</name>
    <dbReference type="NCBI Taxonomy" id="461633"/>
    <lineage>
        <taxon>Eukaryota</taxon>
        <taxon>Viridiplantae</taxon>
        <taxon>Streptophyta</taxon>
        <taxon>Embryophyta</taxon>
        <taxon>Tracheophyta</taxon>
        <taxon>Spermatophyta</taxon>
        <taxon>Magnoliopsida</taxon>
        <taxon>Ranunculales</taxon>
        <taxon>Menispermaceae</taxon>
        <taxon>Menispermoideae</taxon>
        <taxon>Cissampelideae</taxon>
        <taxon>Stephania</taxon>
    </lineage>
</organism>
<dbReference type="InterPro" id="IPR023393">
    <property type="entry name" value="START-like_dom_sf"/>
</dbReference>
<dbReference type="Pfam" id="PF00407">
    <property type="entry name" value="Bet_v_1"/>
    <property type="match status" value="1"/>
</dbReference>
<evidence type="ECO:0000313" key="3">
    <source>
        <dbReference type="EMBL" id="KAK9136779.1"/>
    </source>
</evidence>
<comment type="similarity">
    <text evidence="1">Belongs to the BetVI family.</text>
</comment>
<dbReference type="Proteomes" id="UP001417504">
    <property type="component" value="Unassembled WGS sequence"/>
</dbReference>
<dbReference type="CDD" id="cd07816">
    <property type="entry name" value="Bet_v1-like"/>
    <property type="match status" value="1"/>
</dbReference>
<dbReference type="GO" id="GO:0038023">
    <property type="term" value="F:signaling receptor activity"/>
    <property type="evidence" value="ECO:0007669"/>
    <property type="project" value="InterPro"/>
</dbReference>
<sequence length="162" mass="18269">MGWKRFEVEIESPVSASRFFKAAVVDSHNLVPKLVPQVITGIKMIRDETTGRLFKRTEFSEFIPFRYTLDRVDVMDEKSCSFNYWLVEGGRLGKMYDAGDFELRVTPKSDGGSVLKLNGAYHAYEDVKVTEEDMNVGKLGLTAMYSAVEAYLVANPDAYASE</sequence>
<dbReference type="EMBL" id="JBBNAE010000003">
    <property type="protein sequence ID" value="KAK9136779.1"/>
    <property type="molecule type" value="Genomic_DNA"/>
</dbReference>
<evidence type="ECO:0000256" key="1">
    <source>
        <dbReference type="ARBA" id="ARBA00009744"/>
    </source>
</evidence>
<dbReference type="GO" id="GO:0004864">
    <property type="term" value="F:protein phosphatase inhibitor activity"/>
    <property type="evidence" value="ECO:0007669"/>
    <property type="project" value="InterPro"/>
</dbReference>
<proteinExistence type="inferred from homology"/>
<dbReference type="PANTHER" id="PTHR31213">
    <property type="entry name" value="OS08G0374000 PROTEIN-RELATED"/>
    <property type="match status" value="1"/>
</dbReference>
<comment type="caution">
    <text evidence="3">The sequence shown here is derived from an EMBL/GenBank/DDBJ whole genome shotgun (WGS) entry which is preliminary data.</text>
</comment>
<evidence type="ECO:0000259" key="2">
    <source>
        <dbReference type="Pfam" id="PF00407"/>
    </source>
</evidence>
<reference evidence="3 4" key="1">
    <citation type="submission" date="2024-01" db="EMBL/GenBank/DDBJ databases">
        <title>Genome assemblies of Stephania.</title>
        <authorList>
            <person name="Yang L."/>
        </authorList>
    </citation>
    <scope>NUCLEOTIDE SEQUENCE [LARGE SCALE GENOMIC DNA]</scope>
    <source>
        <strain evidence="3">QJT</strain>
        <tissue evidence="3">Leaf</tissue>
    </source>
</reference>
<protein>
    <recommendedName>
        <fullName evidence="2">Bet v I/Major latex protein domain-containing protein</fullName>
    </recommendedName>
</protein>
<dbReference type="GO" id="GO:0010427">
    <property type="term" value="F:abscisic acid binding"/>
    <property type="evidence" value="ECO:0007669"/>
    <property type="project" value="InterPro"/>
</dbReference>
<dbReference type="InterPro" id="IPR050279">
    <property type="entry name" value="Plant_def-hormone_signal"/>
</dbReference>
<feature type="domain" description="Bet v I/Major latex protein" evidence="2">
    <location>
        <begin position="2"/>
        <end position="154"/>
    </location>
</feature>
<dbReference type="Gene3D" id="3.30.530.20">
    <property type="match status" value="1"/>
</dbReference>
<dbReference type="GO" id="GO:0006952">
    <property type="term" value="P:defense response"/>
    <property type="evidence" value="ECO:0007669"/>
    <property type="project" value="InterPro"/>
</dbReference>
<dbReference type="InterPro" id="IPR024949">
    <property type="entry name" value="Bet_v_I_allergen"/>
</dbReference>
<dbReference type="SUPFAM" id="SSF55961">
    <property type="entry name" value="Bet v1-like"/>
    <property type="match status" value="1"/>
</dbReference>
<gene>
    <name evidence="3" type="ORF">Sjap_007373</name>
</gene>
<dbReference type="AlphaFoldDB" id="A0AAP0PB94"/>